<evidence type="ECO:0000256" key="1">
    <source>
        <dbReference type="ARBA" id="ARBA00006484"/>
    </source>
</evidence>
<evidence type="ECO:0000313" key="6">
    <source>
        <dbReference type="Proteomes" id="UP000800036"/>
    </source>
</evidence>
<evidence type="ECO:0000256" key="3">
    <source>
        <dbReference type="ARBA" id="ARBA00023002"/>
    </source>
</evidence>
<gene>
    <name evidence="5" type="ORF">BU23DRAFT_487670</name>
</gene>
<evidence type="ECO:0000313" key="5">
    <source>
        <dbReference type="EMBL" id="KAF1966108.1"/>
    </source>
</evidence>
<dbReference type="PRINTS" id="PR00080">
    <property type="entry name" value="SDRFAMILY"/>
</dbReference>
<dbReference type="Pfam" id="PF00106">
    <property type="entry name" value="adh_short"/>
    <property type="match status" value="1"/>
</dbReference>
<dbReference type="PRINTS" id="PR00081">
    <property type="entry name" value="GDHRDH"/>
</dbReference>
<dbReference type="AlphaFoldDB" id="A0A6A5UN14"/>
<sequence length="233" mass="24150">MASPTPFKDKVILITGAARGIGLATSHYLALRGATLVLVDVKQSELDAASAELKSKYPDLQFHCAVVDVANTDAVEGLVADTVKRFGKLSGADKDFERVIGINAGGVMKCMRAELRVMEDGASIVNTASVAGLVAYPGLQAYVASKHAVVGLTKAIAKEVGGRGIRVNAVCPGAVDTPMLKEQPQEANNLPPPPIARMGKPEEIAAVVAYLLGDESKYTTGACIPVDGGGFAC</sequence>
<organism evidence="5 6">
    <name type="scientific">Bimuria novae-zelandiae CBS 107.79</name>
    <dbReference type="NCBI Taxonomy" id="1447943"/>
    <lineage>
        <taxon>Eukaryota</taxon>
        <taxon>Fungi</taxon>
        <taxon>Dikarya</taxon>
        <taxon>Ascomycota</taxon>
        <taxon>Pezizomycotina</taxon>
        <taxon>Dothideomycetes</taxon>
        <taxon>Pleosporomycetidae</taxon>
        <taxon>Pleosporales</taxon>
        <taxon>Massarineae</taxon>
        <taxon>Didymosphaeriaceae</taxon>
        <taxon>Bimuria</taxon>
    </lineage>
</organism>
<evidence type="ECO:0000256" key="4">
    <source>
        <dbReference type="RuleBase" id="RU000363"/>
    </source>
</evidence>
<comment type="similarity">
    <text evidence="1 4">Belongs to the short-chain dehydrogenases/reductases (SDR) family.</text>
</comment>
<dbReference type="InterPro" id="IPR036291">
    <property type="entry name" value="NAD(P)-bd_dom_sf"/>
</dbReference>
<reference evidence="5" key="1">
    <citation type="journal article" date="2020" name="Stud. Mycol.">
        <title>101 Dothideomycetes genomes: a test case for predicting lifestyles and emergence of pathogens.</title>
        <authorList>
            <person name="Haridas S."/>
            <person name="Albert R."/>
            <person name="Binder M."/>
            <person name="Bloem J."/>
            <person name="Labutti K."/>
            <person name="Salamov A."/>
            <person name="Andreopoulos B."/>
            <person name="Baker S."/>
            <person name="Barry K."/>
            <person name="Bills G."/>
            <person name="Bluhm B."/>
            <person name="Cannon C."/>
            <person name="Castanera R."/>
            <person name="Culley D."/>
            <person name="Daum C."/>
            <person name="Ezra D."/>
            <person name="Gonzalez J."/>
            <person name="Henrissat B."/>
            <person name="Kuo A."/>
            <person name="Liang C."/>
            <person name="Lipzen A."/>
            <person name="Lutzoni F."/>
            <person name="Magnuson J."/>
            <person name="Mondo S."/>
            <person name="Nolan M."/>
            <person name="Ohm R."/>
            <person name="Pangilinan J."/>
            <person name="Park H.-J."/>
            <person name="Ramirez L."/>
            <person name="Alfaro M."/>
            <person name="Sun H."/>
            <person name="Tritt A."/>
            <person name="Yoshinaga Y."/>
            <person name="Zwiers L.-H."/>
            <person name="Turgeon B."/>
            <person name="Goodwin S."/>
            <person name="Spatafora J."/>
            <person name="Crous P."/>
            <person name="Grigoriev I."/>
        </authorList>
    </citation>
    <scope>NUCLEOTIDE SEQUENCE</scope>
    <source>
        <strain evidence="5">CBS 107.79</strain>
    </source>
</reference>
<keyword evidence="2" id="KW-0521">NADP</keyword>
<dbReference type="PANTHER" id="PTHR24321">
    <property type="entry name" value="DEHYDROGENASES, SHORT CHAIN"/>
    <property type="match status" value="1"/>
</dbReference>
<dbReference type="InterPro" id="IPR020904">
    <property type="entry name" value="Sc_DH/Rdtase_CS"/>
</dbReference>
<dbReference type="CDD" id="cd05233">
    <property type="entry name" value="SDR_c"/>
    <property type="match status" value="1"/>
</dbReference>
<name>A0A6A5UN14_9PLEO</name>
<keyword evidence="6" id="KW-1185">Reference proteome</keyword>
<dbReference type="InterPro" id="IPR002347">
    <property type="entry name" value="SDR_fam"/>
</dbReference>
<dbReference type="Gene3D" id="3.40.50.720">
    <property type="entry name" value="NAD(P)-binding Rossmann-like Domain"/>
    <property type="match status" value="1"/>
</dbReference>
<dbReference type="FunFam" id="3.40.50.720:FF:000084">
    <property type="entry name" value="Short-chain dehydrogenase reductase"/>
    <property type="match status" value="1"/>
</dbReference>
<dbReference type="PANTHER" id="PTHR24321:SF8">
    <property type="entry name" value="ESTRADIOL 17-BETA-DEHYDROGENASE 8-RELATED"/>
    <property type="match status" value="1"/>
</dbReference>
<dbReference type="Proteomes" id="UP000800036">
    <property type="component" value="Unassembled WGS sequence"/>
</dbReference>
<evidence type="ECO:0000256" key="2">
    <source>
        <dbReference type="ARBA" id="ARBA00022857"/>
    </source>
</evidence>
<accession>A0A6A5UN14</accession>
<dbReference type="PROSITE" id="PS00061">
    <property type="entry name" value="ADH_SHORT"/>
    <property type="match status" value="1"/>
</dbReference>
<protein>
    <submittedName>
        <fullName evidence="5">NAD(P)-binding protein</fullName>
    </submittedName>
</protein>
<dbReference type="SUPFAM" id="SSF51735">
    <property type="entry name" value="NAD(P)-binding Rossmann-fold domains"/>
    <property type="match status" value="1"/>
</dbReference>
<proteinExistence type="inferred from homology"/>
<dbReference type="EMBL" id="ML976751">
    <property type="protein sequence ID" value="KAF1966108.1"/>
    <property type="molecule type" value="Genomic_DNA"/>
</dbReference>
<keyword evidence="3" id="KW-0560">Oxidoreductase</keyword>
<dbReference type="OrthoDB" id="1669814at2759"/>
<dbReference type="GO" id="GO:0016491">
    <property type="term" value="F:oxidoreductase activity"/>
    <property type="evidence" value="ECO:0007669"/>
    <property type="project" value="UniProtKB-KW"/>
</dbReference>